<gene>
    <name evidence="7" type="ORF">A3K49_02265</name>
</gene>
<evidence type="ECO:0000256" key="5">
    <source>
        <dbReference type="ARBA" id="ARBA00024179"/>
    </source>
</evidence>
<accession>A0A1F4T5H7</accession>
<comment type="pathway">
    <text evidence="2 6">Glycan biosynthesis; trehalose biosynthesis.</text>
</comment>
<evidence type="ECO:0000313" key="7">
    <source>
        <dbReference type="EMBL" id="OGC27816.1"/>
    </source>
</evidence>
<dbReference type="InterPro" id="IPR006379">
    <property type="entry name" value="HAD-SF_hydro_IIB"/>
</dbReference>
<organism evidence="7 8">
    <name type="scientific">candidate division WOR-1 bacterium RIFOXYC12_FULL_54_18</name>
    <dbReference type="NCBI Taxonomy" id="1802584"/>
    <lineage>
        <taxon>Bacteria</taxon>
        <taxon>Bacillati</taxon>
        <taxon>Saganbacteria</taxon>
    </lineage>
</organism>
<dbReference type="NCBIfam" id="TIGR00685">
    <property type="entry name" value="T6PP"/>
    <property type="match status" value="1"/>
</dbReference>
<dbReference type="Pfam" id="PF02358">
    <property type="entry name" value="Trehalose_PPase"/>
    <property type="match status" value="1"/>
</dbReference>
<keyword evidence="4 6" id="KW-0378">Hydrolase</keyword>
<comment type="similarity">
    <text evidence="3 6">Belongs to the trehalose phosphatase family.</text>
</comment>
<dbReference type="Proteomes" id="UP000178602">
    <property type="component" value="Unassembled WGS sequence"/>
</dbReference>
<dbReference type="InterPro" id="IPR036412">
    <property type="entry name" value="HAD-like_sf"/>
</dbReference>
<evidence type="ECO:0000256" key="2">
    <source>
        <dbReference type="ARBA" id="ARBA00005199"/>
    </source>
</evidence>
<dbReference type="InterPro" id="IPR023214">
    <property type="entry name" value="HAD_sf"/>
</dbReference>
<dbReference type="PANTHER" id="PTHR43768:SF3">
    <property type="entry name" value="TREHALOSE 6-PHOSPHATE PHOSPHATASE"/>
    <property type="match status" value="1"/>
</dbReference>
<dbReference type="Gene3D" id="3.30.70.1020">
    <property type="entry name" value="Trehalose-6-phosphate phosphatase related protein, domain 2"/>
    <property type="match status" value="1"/>
</dbReference>
<sequence length="241" mass="27194">MTANSNKILLFLDFDGTLTPIRSRPEKARLTEANRGKLRRLLGQPLVKTVIISGRKLDVLKRLVGIPGFIYVGNHGFEMEVGGKHRTVAGAKKHLKVMRLINDALQKGLKIKGCLIENKGLTLSVHYRMIAKTKLKEFYRLFAEIMKRWRKAVKVTRGKAVYEVRPPLDWDKGRAVLWLIKELKLSAYQPIYIGDDKTDEDAFKALKGKGLSILVGRGGRTAADRRLGTIGDVYRLIGRFA</sequence>
<evidence type="ECO:0000256" key="4">
    <source>
        <dbReference type="ARBA" id="ARBA00022801"/>
    </source>
</evidence>
<dbReference type="InterPro" id="IPR003337">
    <property type="entry name" value="Trehalose_PPase"/>
</dbReference>
<dbReference type="CDD" id="cd01627">
    <property type="entry name" value="HAD_TPP"/>
    <property type="match status" value="1"/>
</dbReference>
<evidence type="ECO:0000256" key="1">
    <source>
        <dbReference type="ARBA" id="ARBA00000500"/>
    </source>
</evidence>
<comment type="cofactor">
    <cofactor evidence="6">
        <name>Mg(2+)</name>
        <dbReference type="ChEBI" id="CHEBI:18420"/>
    </cofactor>
</comment>
<keyword evidence="6" id="KW-0460">Magnesium</keyword>
<dbReference type="SUPFAM" id="SSF56784">
    <property type="entry name" value="HAD-like"/>
    <property type="match status" value="1"/>
</dbReference>
<evidence type="ECO:0000256" key="6">
    <source>
        <dbReference type="RuleBase" id="RU361117"/>
    </source>
</evidence>
<reference evidence="7 8" key="1">
    <citation type="journal article" date="2016" name="Nat. Commun.">
        <title>Thousands of microbial genomes shed light on interconnected biogeochemical processes in an aquifer system.</title>
        <authorList>
            <person name="Anantharaman K."/>
            <person name="Brown C.T."/>
            <person name="Hug L.A."/>
            <person name="Sharon I."/>
            <person name="Castelle C.J."/>
            <person name="Probst A.J."/>
            <person name="Thomas B.C."/>
            <person name="Singh A."/>
            <person name="Wilkins M.J."/>
            <person name="Karaoz U."/>
            <person name="Brodie E.L."/>
            <person name="Williams K.H."/>
            <person name="Hubbard S.S."/>
            <person name="Banfield J.F."/>
        </authorList>
    </citation>
    <scope>NUCLEOTIDE SEQUENCE [LARGE SCALE GENOMIC DNA]</scope>
</reference>
<dbReference type="PANTHER" id="PTHR43768">
    <property type="entry name" value="TREHALOSE 6-PHOSPHATE PHOSPHATASE"/>
    <property type="match status" value="1"/>
</dbReference>
<comment type="catalytic activity">
    <reaction evidence="1 6">
        <text>alpha,alpha-trehalose 6-phosphate + H2O = alpha,alpha-trehalose + phosphate</text>
        <dbReference type="Rhea" id="RHEA:23420"/>
        <dbReference type="ChEBI" id="CHEBI:15377"/>
        <dbReference type="ChEBI" id="CHEBI:16551"/>
        <dbReference type="ChEBI" id="CHEBI:43474"/>
        <dbReference type="ChEBI" id="CHEBI:58429"/>
        <dbReference type="EC" id="3.1.3.12"/>
    </reaction>
</comment>
<dbReference type="UniPathway" id="UPA00299"/>
<dbReference type="EC" id="3.1.3.12" evidence="6"/>
<dbReference type="EMBL" id="MEUG01000001">
    <property type="protein sequence ID" value="OGC27816.1"/>
    <property type="molecule type" value="Genomic_DNA"/>
</dbReference>
<dbReference type="AlphaFoldDB" id="A0A1F4T5H7"/>
<keyword evidence="6" id="KW-0479">Metal-binding</keyword>
<dbReference type="Gene3D" id="3.40.50.1000">
    <property type="entry name" value="HAD superfamily/HAD-like"/>
    <property type="match status" value="1"/>
</dbReference>
<dbReference type="GO" id="GO:0046872">
    <property type="term" value="F:metal ion binding"/>
    <property type="evidence" value="ECO:0007669"/>
    <property type="project" value="UniProtKB-KW"/>
</dbReference>
<protein>
    <recommendedName>
        <fullName evidence="6">Trehalose 6-phosphate phosphatase</fullName>
        <ecNumber evidence="6">3.1.3.12</ecNumber>
    </recommendedName>
</protein>
<name>A0A1F4T5H7_UNCSA</name>
<dbReference type="GO" id="GO:0005992">
    <property type="term" value="P:trehalose biosynthetic process"/>
    <property type="evidence" value="ECO:0007669"/>
    <property type="project" value="UniProtKB-UniPathway"/>
</dbReference>
<comment type="caution">
    <text evidence="7">The sequence shown here is derived from an EMBL/GenBank/DDBJ whole genome shotgun (WGS) entry which is preliminary data.</text>
</comment>
<comment type="function">
    <text evidence="5 6">Removes the phosphate from trehalose 6-phosphate to produce free trehalose.</text>
</comment>
<dbReference type="NCBIfam" id="TIGR01484">
    <property type="entry name" value="HAD-SF-IIB"/>
    <property type="match status" value="1"/>
</dbReference>
<evidence type="ECO:0000313" key="8">
    <source>
        <dbReference type="Proteomes" id="UP000178602"/>
    </source>
</evidence>
<dbReference type="InterPro" id="IPR044651">
    <property type="entry name" value="OTSB-like"/>
</dbReference>
<dbReference type="GO" id="GO:0004805">
    <property type="term" value="F:trehalose-phosphatase activity"/>
    <property type="evidence" value="ECO:0007669"/>
    <property type="project" value="UniProtKB-EC"/>
</dbReference>
<proteinExistence type="inferred from homology"/>
<evidence type="ECO:0000256" key="3">
    <source>
        <dbReference type="ARBA" id="ARBA00008770"/>
    </source>
</evidence>